<reference evidence="9 10" key="2">
    <citation type="journal article" date="2012" name="Int. J. Syst. Evol. Microbiol.">
        <title>Magnetococcus marinus gen. nov., sp. nov., a marine, magnetotactic bacterium that represents a novel lineage (Magnetococcaceae fam. nov.; Magnetococcales ord. nov.) at the base of the Alphaproteobacteria.</title>
        <authorList>
            <person name="Bazylinski D.A."/>
            <person name="Williams T.J."/>
            <person name="Lefevre C.T."/>
            <person name="Berg R.J."/>
            <person name="Zhang C.L."/>
            <person name="Bowser S.S."/>
            <person name="Dean A.J."/>
            <person name="Beveridge T.J."/>
        </authorList>
    </citation>
    <scope>NUCLEOTIDE SEQUENCE [LARGE SCALE GENOMIC DNA]</scope>
    <source>
        <strain evidence="10">ATCC BAA-1437 / JCM 17883 / MC-1</strain>
    </source>
</reference>
<evidence type="ECO:0000256" key="6">
    <source>
        <dbReference type="ARBA" id="ARBA00022833"/>
    </source>
</evidence>
<keyword evidence="10" id="KW-1185">Reference proteome</keyword>
<evidence type="ECO:0000313" key="9">
    <source>
        <dbReference type="EMBL" id="ABK44166.1"/>
    </source>
</evidence>
<dbReference type="InterPro" id="IPR001279">
    <property type="entry name" value="Metallo-B-lactamas"/>
</dbReference>
<dbReference type="PANTHER" id="PTHR43705:SF1">
    <property type="entry name" value="HYDROXYACYLGLUTATHIONE HYDROLASE GLOB"/>
    <property type="match status" value="1"/>
</dbReference>
<feature type="binding site" evidence="7">
    <location>
        <position position="115"/>
    </location>
    <ligand>
        <name>Zn(2+)</name>
        <dbReference type="ChEBI" id="CHEBI:29105"/>
        <label>1</label>
    </ligand>
</feature>
<dbReference type="NCBIfam" id="TIGR03413">
    <property type="entry name" value="GSH_gloB"/>
    <property type="match status" value="1"/>
</dbReference>
<evidence type="ECO:0000256" key="5">
    <source>
        <dbReference type="ARBA" id="ARBA00022801"/>
    </source>
</evidence>
<organism evidence="9 10">
    <name type="scientific">Magnetococcus marinus (strain ATCC BAA-1437 / JCM 17883 / MC-1)</name>
    <dbReference type="NCBI Taxonomy" id="156889"/>
    <lineage>
        <taxon>Bacteria</taxon>
        <taxon>Pseudomonadati</taxon>
        <taxon>Pseudomonadota</taxon>
        <taxon>Magnetococcia</taxon>
        <taxon>Magnetococcales</taxon>
        <taxon>Magnetococcaceae</taxon>
        <taxon>Magnetococcus</taxon>
    </lineage>
</organism>
<sequence length="254" mass="28512">MTIPLEVTPLPAWEDNYIWCFPTEPGAVAVVDPGQAEPVTDYLQQHGLRLSHILLTHHHGDHIDGVAPLQRKHHARVLGSALDAHRLPPLDEALRGGQTFCLGPHQVDTYHTPGHTSGHLCYHIADCLFAGDTLFSYGCGRLFEGTPQQMWQSLLILRALPETTRLCCAHEYTLTNLRFARSLPGQQEPLAAPWQRAQQTRQLGKPTLPSRLAEEKQYNPFLRCDDTQFRTAVGQQAASAEACFAYIRQLRNHF</sequence>
<dbReference type="UniPathway" id="UPA00619">
    <property type="reaction ID" value="UER00676"/>
</dbReference>
<feature type="binding site" evidence="7">
    <location>
        <position position="57"/>
    </location>
    <ligand>
        <name>Zn(2+)</name>
        <dbReference type="ChEBI" id="CHEBI:29105"/>
        <label>1</label>
    </ligand>
</feature>
<dbReference type="EMBL" id="CP000471">
    <property type="protein sequence ID" value="ABK44166.1"/>
    <property type="molecule type" value="Genomic_DNA"/>
</dbReference>
<dbReference type="InterPro" id="IPR035680">
    <property type="entry name" value="Clx_II_MBL"/>
</dbReference>
<comment type="cofactor">
    <cofactor evidence="7">
        <name>Zn(2+)</name>
        <dbReference type="ChEBI" id="CHEBI:29105"/>
    </cofactor>
    <text evidence="7">Binds 2 Zn(2+) ions per subunit.</text>
</comment>
<gene>
    <name evidence="7" type="primary">gloB</name>
    <name evidence="9" type="ordered locus">Mmc1_1657</name>
</gene>
<proteinExistence type="inferred from homology"/>
<keyword evidence="5 7" id="KW-0378">Hydrolase</keyword>
<evidence type="ECO:0000256" key="7">
    <source>
        <dbReference type="HAMAP-Rule" id="MF_01374"/>
    </source>
</evidence>
<evidence type="ECO:0000256" key="1">
    <source>
        <dbReference type="ARBA" id="ARBA00001623"/>
    </source>
</evidence>
<comment type="subunit">
    <text evidence="7">Monomer.</text>
</comment>
<dbReference type="InterPro" id="IPR036866">
    <property type="entry name" value="RibonucZ/Hydroxyglut_hydro"/>
</dbReference>
<keyword evidence="4 7" id="KW-0479">Metal-binding</keyword>
<dbReference type="HAMAP" id="MF_01374">
    <property type="entry name" value="Glyoxalase_2"/>
    <property type="match status" value="1"/>
</dbReference>
<dbReference type="OrthoDB" id="9802248at2"/>
<comment type="catalytic activity">
    <reaction evidence="1 7">
        <text>an S-(2-hydroxyacyl)glutathione + H2O = a 2-hydroxy carboxylate + glutathione + H(+)</text>
        <dbReference type="Rhea" id="RHEA:21864"/>
        <dbReference type="ChEBI" id="CHEBI:15377"/>
        <dbReference type="ChEBI" id="CHEBI:15378"/>
        <dbReference type="ChEBI" id="CHEBI:57925"/>
        <dbReference type="ChEBI" id="CHEBI:58896"/>
        <dbReference type="ChEBI" id="CHEBI:71261"/>
        <dbReference type="EC" id="3.1.2.6"/>
    </reaction>
</comment>
<comment type="similarity">
    <text evidence="3 7">Belongs to the metallo-beta-lactamase superfamily. Glyoxalase II family.</text>
</comment>
<evidence type="ECO:0000313" key="10">
    <source>
        <dbReference type="Proteomes" id="UP000002586"/>
    </source>
</evidence>
<dbReference type="GO" id="GO:0019243">
    <property type="term" value="P:methylglyoxal catabolic process to D-lactate via S-lactoyl-glutathione"/>
    <property type="evidence" value="ECO:0007669"/>
    <property type="project" value="UniProtKB-UniRule"/>
</dbReference>
<dbReference type="CDD" id="cd07723">
    <property type="entry name" value="hydroxyacylglutathione_hydrolase_MBL-fold"/>
    <property type="match status" value="1"/>
</dbReference>
<dbReference type="eggNOG" id="COG0491">
    <property type="taxonomic scope" value="Bacteria"/>
</dbReference>
<dbReference type="EC" id="3.1.2.6" evidence="7"/>
<feature type="binding site" evidence="7">
    <location>
        <position position="61"/>
    </location>
    <ligand>
        <name>Zn(2+)</name>
        <dbReference type="ChEBI" id="CHEBI:29105"/>
        <label>2</label>
    </ligand>
</feature>
<feature type="binding site" evidence="7">
    <location>
        <position position="62"/>
    </location>
    <ligand>
        <name>Zn(2+)</name>
        <dbReference type="ChEBI" id="CHEBI:29105"/>
        <label>2</label>
    </ligand>
</feature>
<comment type="pathway">
    <text evidence="2 7">Secondary metabolite metabolism; methylglyoxal degradation; (R)-lactate from methylglyoxal: step 2/2.</text>
</comment>
<evidence type="ECO:0000256" key="3">
    <source>
        <dbReference type="ARBA" id="ARBA00006759"/>
    </source>
</evidence>
<feature type="binding site" evidence="7">
    <location>
        <position position="59"/>
    </location>
    <ligand>
        <name>Zn(2+)</name>
        <dbReference type="ChEBI" id="CHEBI:29105"/>
        <label>1</label>
    </ligand>
</feature>
<dbReference type="InterPro" id="IPR017782">
    <property type="entry name" value="Hydroxyacylglutathione_Hdrlase"/>
</dbReference>
<feature type="binding site" evidence="7">
    <location>
        <position position="132"/>
    </location>
    <ligand>
        <name>Zn(2+)</name>
        <dbReference type="ChEBI" id="CHEBI:29105"/>
        <label>2</label>
    </ligand>
</feature>
<dbReference type="InterPro" id="IPR050110">
    <property type="entry name" value="Glyoxalase_II_hydrolase"/>
</dbReference>
<dbReference type="RefSeq" id="WP_011713314.1">
    <property type="nucleotide sequence ID" value="NC_008576.1"/>
</dbReference>
<dbReference type="GO" id="GO:0046872">
    <property type="term" value="F:metal ion binding"/>
    <property type="evidence" value="ECO:0007669"/>
    <property type="project" value="UniProtKB-KW"/>
</dbReference>
<dbReference type="STRING" id="156889.Mmc1_1657"/>
<accession>A0L873</accession>
<dbReference type="PANTHER" id="PTHR43705">
    <property type="entry name" value="HYDROXYACYLGLUTATHIONE HYDROLASE"/>
    <property type="match status" value="1"/>
</dbReference>
<feature type="binding site" evidence="7">
    <location>
        <position position="170"/>
    </location>
    <ligand>
        <name>Zn(2+)</name>
        <dbReference type="ChEBI" id="CHEBI:29105"/>
        <label>2</label>
    </ligand>
</feature>
<evidence type="ECO:0000256" key="4">
    <source>
        <dbReference type="ARBA" id="ARBA00022723"/>
    </source>
</evidence>
<evidence type="ECO:0000259" key="8">
    <source>
        <dbReference type="SMART" id="SM00849"/>
    </source>
</evidence>
<dbReference type="Gene3D" id="3.60.15.10">
    <property type="entry name" value="Ribonuclease Z/Hydroxyacylglutathione hydrolase-like"/>
    <property type="match status" value="1"/>
</dbReference>
<feature type="domain" description="Metallo-beta-lactamase" evidence="8">
    <location>
        <begin position="15"/>
        <end position="170"/>
    </location>
</feature>
<reference evidence="10" key="1">
    <citation type="journal article" date="2009" name="Appl. Environ. Microbiol.">
        <title>Complete genome sequence of the chemolithoautotrophic marine magnetotactic coccus strain MC-1.</title>
        <authorList>
            <person name="Schubbe S."/>
            <person name="Williams T.J."/>
            <person name="Xie G."/>
            <person name="Kiss H.E."/>
            <person name="Brettin T.S."/>
            <person name="Martinez D."/>
            <person name="Ross C.A."/>
            <person name="Schuler D."/>
            <person name="Cox B.L."/>
            <person name="Nealson K.H."/>
            <person name="Bazylinski D.A."/>
        </authorList>
    </citation>
    <scope>NUCLEOTIDE SEQUENCE [LARGE SCALE GENOMIC DNA]</scope>
    <source>
        <strain evidence="10">ATCC BAA-1437 / JCM 17883 / MC-1</strain>
    </source>
</reference>
<dbReference type="HOGENOM" id="CLU_030571_4_1_5"/>
<dbReference type="KEGG" id="mgm:Mmc1_1657"/>
<dbReference type="SMART" id="SM00849">
    <property type="entry name" value="Lactamase_B"/>
    <property type="match status" value="1"/>
</dbReference>
<dbReference type="Pfam" id="PF00753">
    <property type="entry name" value="Lactamase_B"/>
    <property type="match status" value="1"/>
</dbReference>
<dbReference type="AlphaFoldDB" id="A0L873"/>
<comment type="function">
    <text evidence="7">Thiolesterase that catalyzes the hydrolysis of S-D-lactoyl-glutathione to form glutathione and D-lactic acid.</text>
</comment>
<keyword evidence="6 7" id="KW-0862">Zinc</keyword>
<dbReference type="SUPFAM" id="SSF56281">
    <property type="entry name" value="Metallo-hydrolase/oxidoreductase"/>
    <property type="match status" value="1"/>
</dbReference>
<dbReference type="InterPro" id="IPR032282">
    <property type="entry name" value="HAGH_C"/>
</dbReference>
<dbReference type="GO" id="GO:0004416">
    <property type="term" value="F:hydroxyacylglutathione hydrolase activity"/>
    <property type="evidence" value="ECO:0007669"/>
    <property type="project" value="UniProtKB-UniRule"/>
</dbReference>
<protein>
    <recommendedName>
        <fullName evidence="7">Hydroxyacylglutathione hydrolase</fullName>
        <ecNumber evidence="7">3.1.2.6</ecNumber>
    </recommendedName>
    <alternativeName>
        <fullName evidence="7">Glyoxalase II</fullName>
        <shortName evidence="7">Glx II</shortName>
    </alternativeName>
</protein>
<feature type="binding site" evidence="7">
    <location>
        <position position="132"/>
    </location>
    <ligand>
        <name>Zn(2+)</name>
        <dbReference type="ChEBI" id="CHEBI:29105"/>
        <label>1</label>
    </ligand>
</feature>
<name>A0L873_MAGMM</name>
<dbReference type="Proteomes" id="UP000002586">
    <property type="component" value="Chromosome"/>
</dbReference>
<dbReference type="PIRSF" id="PIRSF005457">
    <property type="entry name" value="Glx"/>
    <property type="match status" value="1"/>
</dbReference>
<evidence type="ECO:0000256" key="2">
    <source>
        <dbReference type="ARBA" id="ARBA00004963"/>
    </source>
</evidence>
<dbReference type="Pfam" id="PF16123">
    <property type="entry name" value="HAGH_C"/>
    <property type="match status" value="1"/>
</dbReference>